<sequence>MKKALLLCFGLLVLLAADLKAAPANVNFASERGIPFQLVFDGRALTRNVAREVHIDRLVPGYHWAEFFIPTGYGRSISYRTRVFLDPGLETTYVLVTRQGYPPVLRKVSAFPLRGRPRGGYGPRGNYDPRYDDRDGRNDGYYDDSYGNNNNGPGSNGGYNSGGYNGPNSGNGGYDNYPPTGGGQYSGGSVSVYRPMQGQDVDALVNSVRSKSFDSSRLDVAKLALEQSAIQADDLKRLLGTLDSENSKVELAKFAYPHVSDQQNFYRVYDSFQFESSIKEVQDAARR</sequence>
<feature type="compositionally biased region" description="Basic and acidic residues" evidence="1">
    <location>
        <begin position="127"/>
        <end position="140"/>
    </location>
</feature>
<dbReference type="Proteomes" id="UP000831785">
    <property type="component" value="Chromosome"/>
</dbReference>
<protein>
    <submittedName>
        <fullName evidence="4">DUF4476 domain-containing protein</fullName>
    </submittedName>
</protein>
<gene>
    <name evidence="4" type="ORF">MUN80_05410</name>
</gene>
<feature type="signal peptide" evidence="2">
    <location>
        <begin position="1"/>
        <end position="21"/>
    </location>
</feature>
<feature type="chain" id="PRO_5046957921" evidence="2">
    <location>
        <begin position="22"/>
        <end position="287"/>
    </location>
</feature>
<accession>A0ABY4FDV8</accession>
<feature type="region of interest" description="Disordered" evidence="1">
    <location>
        <begin position="115"/>
        <end position="189"/>
    </location>
</feature>
<organism evidence="4 5">
    <name type="scientific">Hymenobacter cellulosivorans</name>
    <dbReference type="NCBI Taxonomy" id="2932249"/>
    <lineage>
        <taxon>Bacteria</taxon>
        <taxon>Pseudomonadati</taxon>
        <taxon>Bacteroidota</taxon>
        <taxon>Cytophagia</taxon>
        <taxon>Cytophagales</taxon>
        <taxon>Hymenobacteraceae</taxon>
        <taxon>Hymenobacter</taxon>
    </lineage>
</organism>
<evidence type="ECO:0000259" key="3">
    <source>
        <dbReference type="Pfam" id="PF14771"/>
    </source>
</evidence>
<dbReference type="RefSeq" id="WP_244720623.1">
    <property type="nucleotide sequence ID" value="NZ_CP095049.1"/>
</dbReference>
<name>A0ABY4FDV8_9BACT</name>
<dbReference type="Pfam" id="PF14771">
    <property type="entry name" value="DUF4476"/>
    <property type="match status" value="1"/>
</dbReference>
<feature type="compositionally biased region" description="Gly residues" evidence="1">
    <location>
        <begin position="154"/>
        <end position="173"/>
    </location>
</feature>
<dbReference type="EMBL" id="CP095049">
    <property type="protein sequence ID" value="UOQ54198.1"/>
    <property type="molecule type" value="Genomic_DNA"/>
</dbReference>
<evidence type="ECO:0000313" key="5">
    <source>
        <dbReference type="Proteomes" id="UP000831785"/>
    </source>
</evidence>
<evidence type="ECO:0000256" key="1">
    <source>
        <dbReference type="SAM" id="MobiDB-lite"/>
    </source>
</evidence>
<keyword evidence="5" id="KW-1185">Reference proteome</keyword>
<evidence type="ECO:0000256" key="2">
    <source>
        <dbReference type="SAM" id="SignalP"/>
    </source>
</evidence>
<feature type="compositionally biased region" description="Low complexity" evidence="1">
    <location>
        <begin position="143"/>
        <end position="153"/>
    </location>
</feature>
<evidence type="ECO:0000313" key="4">
    <source>
        <dbReference type="EMBL" id="UOQ54198.1"/>
    </source>
</evidence>
<feature type="domain" description="DUF4476" evidence="3">
    <location>
        <begin position="196"/>
        <end position="283"/>
    </location>
</feature>
<proteinExistence type="predicted"/>
<keyword evidence="2" id="KW-0732">Signal</keyword>
<dbReference type="InterPro" id="IPR028011">
    <property type="entry name" value="DUF4476"/>
</dbReference>
<reference evidence="4 5" key="1">
    <citation type="submission" date="2022-04" db="EMBL/GenBank/DDBJ databases">
        <title>Hymenobacter sp. isolated from the air.</title>
        <authorList>
            <person name="Won M."/>
            <person name="Lee C.-M."/>
            <person name="Woen H.-Y."/>
            <person name="Kwon S.-W."/>
        </authorList>
    </citation>
    <scope>NUCLEOTIDE SEQUENCE [LARGE SCALE GENOMIC DNA]</scope>
    <source>
        <strain evidence="5">5116 S-27</strain>
    </source>
</reference>